<proteinExistence type="predicted"/>
<comment type="caution">
    <text evidence="2">The sequence shown here is derived from an EMBL/GenBank/DDBJ whole genome shotgun (WGS) entry which is preliminary data.</text>
</comment>
<dbReference type="Pfam" id="PF13692">
    <property type="entry name" value="Glyco_trans_1_4"/>
    <property type="match status" value="1"/>
</dbReference>
<dbReference type="Gene3D" id="3.40.50.2000">
    <property type="entry name" value="Glycogen Phosphorylase B"/>
    <property type="match status" value="2"/>
</dbReference>
<evidence type="ECO:0000256" key="1">
    <source>
        <dbReference type="SAM" id="Phobius"/>
    </source>
</evidence>
<dbReference type="Proteomes" id="UP001221189">
    <property type="component" value="Unassembled WGS sequence"/>
</dbReference>
<keyword evidence="1" id="KW-0472">Membrane</keyword>
<keyword evidence="1" id="KW-1133">Transmembrane helix</keyword>
<dbReference type="EMBL" id="JAQQXT010000005">
    <property type="protein sequence ID" value="MDC8772086.1"/>
    <property type="molecule type" value="Genomic_DNA"/>
</dbReference>
<dbReference type="SUPFAM" id="SSF53756">
    <property type="entry name" value="UDP-Glycosyltransferase/glycogen phosphorylase"/>
    <property type="match status" value="1"/>
</dbReference>
<organism evidence="2 3">
    <name type="scientific">Roseateles albus</name>
    <dbReference type="NCBI Taxonomy" id="2987525"/>
    <lineage>
        <taxon>Bacteria</taxon>
        <taxon>Pseudomonadati</taxon>
        <taxon>Pseudomonadota</taxon>
        <taxon>Betaproteobacteria</taxon>
        <taxon>Burkholderiales</taxon>
        <taxon>Sphaerotilaceae</taxon>
        <taxon>Roseateles</taxon>
    </lineage>
</organism>
<gene>
    <name evidence="2" type="ORF">PRZ03_10945</name>
</gene>
<feature type="transmembrane region" description="Helical" evidence="1">
    <location>
        <begin position="51"/>
        <end position="71"/>
    </location>
</feature>
<evidence type="ECO:0000313" key="2">
    <source>
        <dbReference type="EMBL" id="MDC8772086.1"/>
    </source>
</evidence>
<accession>A0ABT5KDU3</accession>
<dbReference type="PANTHER" id="PTHR12526">
    <property type="entry name" value="GLYCOSYLTRANSFERASE"/>
    <property type="match status" value="1"/>
</dbReference>
<dbReference type="CDD" id="cd03801">
    <property type="entry name" value="GT4_PimA-like"/>
    <property type="match status" value="1"/>
</dbReference>
<keyword evidence="1" id="KW-0812">Transmembrane</keyword>
<evidence type="ECO:0000313" key="3">
    <source>
        <dbReference type="Proteomes" id="UP001221189"/>
    </source>
</evidence>
<sequence length="355" mass="39198">MRKVIMIGPDRFARGGMSTVIDIYLRSGYEADGRCQFLRTQCQGSFLRRSLVLIHSLMVYLGFLLSGRMLLLHAHVASGKSFWRKSIFICLAYIFRRPVIFHLHGGEFAQFVEERIPPWRKKFVLAVIAKADQVFALTLQAERWLLEVGNAKNVLVLPNPMIVPPRGNAPNRGKDVLFIGGIQREKGIYDLLDAFKMVLFTIPDARLVVCGAGDTAGVKASAQAIGIERKLHFAGWVNEAERNAWLASAGVYVLPSHFEQMPMSVLEAMAAGCPVVATRVAAVPEILDHQVSGRLVDVGDVSAMAAEIVATLSNSLLSQQLADEAYAVVSSRYEASRVVGQLKGQYTKYSAKKYK</sequence>
<keyword evidence="3" id="KW-1185">Reference proteome</keyword>
<name>A0ABT5KDU3_9BURK</name>
<protein>
    <submittedName>
        <fullName evidence="2">Glycosyltransferase family 4 protein</fullName>
    </submittedName>
</protein>
<reference evidence="2 3" key="1">
    <citation type="submission" date="2022-10" db="EMBL/GenBank/DDBJ databases">
        <title>Paucibacter sp. hw1 Genome sequencing.</title>
        <authorList>
            <person name="Park S."/>
        </authorList>
    </citation>
    <scope>NUCLEOTIDE SEQUENCE [LARGE SCALE GENOMIC DNA]</scope>
    <source>
        <strain evidence="3">hw1</strain>
    </source>
</reference>
<dbReference type="RefSeq" id="WP_273600326.1">
    <property type="nucleotide sequence ID" value="NZ_JAQQXT010000005.1"/>
</dbReference>